<name>A0ABW3FZZ3_9PSEU</name>
<dbReference type="InterPro" id="IPR018193">
    <property type="entry name" value="Glyc_kinase_flavodox-like_fold"/>
</dbReference>
<dbReference type="Pfam" id="PF02595">
    <property type="entry name" value="Gly_kinase"/>
    <property type="match status" value="1"/>
</dbReference>
<sequence>MNAISILIAPDKFKGTLTAAEVAEHLRAGLEDAGRSGVRCTTMPLADGGDGTVAAVSAAGYKPVMLRLTGSDGARRTTAAIAFNGHTAVIEVANICGLSAVPPDERNPLGATSRGVGEAIRYATEVLAARRVVVGLGGSATTDGGAGMLHALGVRFVDRDGRDVEPRAGALSDLARVDFSGLIPLSGIEVLGASDVDNPLYGPHGAATVFAPQKGAGLDETRLLDRGLAHLARLTDGDGGLASLPGAGAAGGLGYGLLLLGGALTSGADFILSLLDFSRRAAATDVIVTGEGRLDSQTGRGKLIAAVARHAGDAATIAVVGSTTLTADESSALGLSAVYAIADRAAADTSRDAELSAQVLRLIGRELFEAISSRRIRDGVHVSSAGAAPSAQEQRQRERT</sequence>
<comment type="similarity">
    <text evidence="1 4">Belongs to the glycerate kinase type-1 family.</text>
</comment>
<dbReference type="PANTHER" id="PTHR21599:SF0">
    <property type="entry name" value="GLYCERATE KINASE"/>
    <property type="match status" value="1"/>
</dbReference>
<dbReference type="GO" id="GO:0016301">
    <property type="term" value="F:kinase activity"/>
    <property type="evidence" value="ECO:0007669"/>
    <property type="project" value="UniProtKB-KW"/>
</dbReference>
<organism evidence="5 6">
    <name type="scientific">Saccharopolyspora rosea</name>
    <dbReference type="NCBI Taxonomy" id="524884"/>
    <lineage>
        <taxon>Bacteria</taxon>
        <taxon>Bacillati</taxon>
        <taxon>Actinomycetota</taxon>
        <taxon>Actinomycetes</taxon>
        <taxon>Pseudonocardiales</taxon>
        <taxon>Pseudonocardiaceae</taxon>
        <taxon>Saccharopolyspora</taxon>
    </lineage>
</organism>
<dbReference type="SUPFAM" id="SSF110738">
    <property type="entry name" value="Glycerate kinase I"/>
    <property type="match status" value="1"/>
</dbReference>
<reference evidence="6" key="1">
    <citation type="journal article" date="2019" name="Int. J. Syst. Evol. Microbiol.">
        <title>The Global Catalogue of Microorganisms (GCM) 10K type strain sequencing project: providing services to taxonomists for standard genome sequencing and annotation.</title>
        <authorList>
            <consortium name="The Broad Institute Genomics Platform"/>
            <consortium name="The Broad Institute Genome Sequencing Center for Infectious Disease"/>
            <person name="Wu L."/>
            <person name="Ma J."/>
        </authorList>
    </citation>
    <scope>NUCLEOTIDE SEQUENCE [LARGE SCALE GENOMIC DNA]</scope>
    <source>
        <strain evidence="6">CCUG 56401</strain>
    </source>
</reference>
<dbReference type="Gene3D" id="3.90.1510.10">
    <property type="entry name" value="Glycerate kinase, domain 2"/>
    <property type="match status" value="1"/>
</dbReference>
<dbReference type="Gene3D" id="3.40.50.10350">
    <property type="entry name" value="Glycerate kinase, domain 1"/>
    <property type="match status" value="1"/>
</dbReference>
<dbReference type="InterPro" id="IPR036129">
    <property type="entry name" value="Glycerate_kinase_sf"/>
</dbReference>
<accession>A0ABW3FZZ3</accession>
<evidence type="ECO:0000313" key="5">
    <source>
        <dbReference type="EMBL" id="MFD0923987.1"/>
    </source>
</evidence>
<evidence type="ECO:0000313" key="6">
    <source>
        <dbReference type="Proteomes" id="UP001597018"/>
    </source>
</evidence>
<gene>
    <name evidence="5" type="ORF">ACFQ16_29935</name>
</gene>
<evidence type="ECO:0000256" key="1">
    <source>
        <dbReference type="ARBA" id="ARBA00006284"/>
    </source>
</evidence>
<keyword evidence="3 4" id="KW-0418">Kinase</keyword>
<keyword evidence="2 4" id="KW-0808">Transferase</keyword>
<evidence type="ECO:0000256" key="3">
    <source>
        <dbReference type="ARBA" id="ARBA00022777"/>
    </source>
</evidence>
<dbReference type="InterPro" id="IPR004381">
    <property type="entry name" value="Glycerate_kinase"/>
</dbReference>
<comment type="caution">
    <text evidence="5">The sequence shown here is derived from an EMBL/GenBank/DDBJ whole genome shotgun (WGS) entry which is preliminary data.</text>
</comment>
<dbReference type="EMBL" id="JBHTIW010000051">
    <property type="protein sequence ID" value="MFD0923987.1"/>
    <property type="molecule type" value="Genomic_DNA"/>
</dbReference>
<protein>
    <submittedName>
        <fullName evidence="5">Glycerate kinase</fullName>
    </submittedName>
</protein>
<proteinExistence type="inferred from homology"/>
<dbReference type="InterPro" id="IPR018197">
    <property type="entry name" value="Glycerate_kinase_RE-like"/>
</dbReference>
<dbReference type="PANTHER" id="PTHR21599">
    <property type="entry name" value="GLYCERATE KINASE"/>
    <property type="match status" value="1"/>
</dbReference>
<dbReference type="Proteomes" id="UP001597018">
    <property type="component" value="Unassembled WGS sequence"/>
</dbReference>
<keyword evidence="6" id="KW-1185">Reference proteome</keyword>
<dbReference type="PIRSF" id="PIRSF006078">
    <property type="entry name" value="GlxK"/>
    <property type="match status" value="1"/>
</dbReference>
<dbReference type="NCBIfam" id="TIGR00045">
    <property type="entry name" value="glycerate kinase"/>
    <property type="match status" value="1"/>
</dbReference>
<dbReference type="RefSeq" id="WP_345602068.1">
    <property type="nucleotide sequence ID" value="NZ_BAABLT010000057.1"/>
</dbReference>
<evidence type="ECO:0000256" key="4">
    <source>
        <dbReference type="PIRNR" id="PIRNR006078"/>
    </source>
</evidence>
<evidence type="ECO:0000256" key="2">
    <source>
        <dbReference type="ARBA" id="ARBA00022679"/>
    </source>
</evidence>